<evidence type="ECO:0000313" key="1">
    <source>
        <dbReference type="EMBL" id="CAK1547999.1"/>
    </source>
</evidence>
<accession>A0AAV1JHP7</accession>
<dbReference type="Proteomes" id="UP001497472">
    <property type="component" value="Unassembled WGS sequence"/>
</dbReference>
<dbReference type="EMBL" id="CAVLEF010000010">
    <property type="protein sequence ID" value="CAK1547999.1"/>
    <property type="molecule type" value="Genomic_DNA"/>
</dbReference>
<protein>
    <submittedName>
        <fullName evidence="1">Uncharacterized protein</fullName>
    </submittedName>
</protein>
<comment type="caution">
    <text evidence="1">The sequence shown here is derived from an EMBL/GenBank/DDBJ whole genome shotgun (WGS) entry which is preliminary data.</text>
</comment>
<evidence type="ECO:0000313" key="2">
    <source>
        <dbReference type="Proteomes" id="UP001497472"/>
    </source>
</evidence>
<reference evidence="1 2" key="1">
    <citation type="submission" date="2023-11" db="EMBL/GenBank/DDBJ databases">
        <authorList>
            <person name="Okamura Y."/>
        </authorList>
    </citation>
    <scope>NUCLEOTIDE SEQUENCE [LARGE SCALE GENOMIC DNA]</scope>
</reference>
<organism evidence="1 2">
    <name type="scientific">Leptosia nina</name>
    <dbReference type="NCBI Taxonomy" id="320188"/>
    <lineage>
        <taxon>Eukaryota</taxon>
        <taxon>Metazoa</taxon>
        <taxon>Ecdysozoa</taxon>
        <taxon>Arthropoda</taxon>
        <taxon>Hexapoda</taxon>
        <taxon>Insecta</taxon>
        <taxon>Pterygota</taxon>
        <taxon>Neoptera</taxon>
        <taxon>Endopterygota</taxon>
        <taxon>Lepidoptera</taxon>
        <taxon>Glossata</taxon>
        <taxon>Ditrysia</taxon>
        <taxon>Papilionoidea</taxon>
        <taxon>Pieridae</taxon>
        <taxon>Pierinae</taxon>
        <taxon>Leptosia</taxon>
    </lineage>
</organism>
<proteinExistence type="predicted"/>
<keyword evidence="2" id="KW-1185">Reference proteome</keyword>
<name>A0AAV1JHP7_9NEOP</name>
<dbReference type="AlphaFoldDB" id="A0AAV1JHP7"/>
<gene>
    <name evidence="1" type="ORF">LNINA_LOCUS7433</name>
</gene>
<sequence length="157" mass="17873">MSSIINKTGSYRKIPFSEETPESGFFTYYTIEDLILEGYRKKSQAFKCRTIGVLKSVNGRFYLNDVEKNADVNSSKIVVSMSHLKTPVPNTVIPITVQLFGTLQWMKETILFVKIIQVLSPTTAIKLQKTINYISKNHVAPIQLRVEGDSHPHKQLR</sequence>